<evidence type="ECO:0000313" key="8">
    <source>
        <dbReference type="Proteomes" id="UP001291926"/>
    </source>
</evidence>
<dbReference type="InterPro" id="IPR004045">
    <property type="entry name" value="Glutathione_S-Trfase_N"/>
</dbReference>
<evidence type="ECO:0000259" key="6">
    <source>
        <dbReference type="PROSITE" id="PS50405"/>
    </source>
</evidence>
<dbReference type="CDD" id="cd03187">
    <property type="entry name" value="GST_C_Phi"/>
    <property type="match status" value="1"/>
</dbReference>
<proteinExistence type="inferred from homology"/>
<evidence type="ECO:0000256" key="2">
    <source>
        <dbReference type="ARBA" id="ARBA00012452"/>
    </source>
</evidence>
<comment type="catalytic activity">
    <reaction evidence="4">
        <text>RX + glutathione = an S-substituted glutathione + a halide anion + H(+)</text>
        <dbReference type="Rhea" id="RHEA:16437"/>
        <dbReference type="ChEBI" id="CHEBI:15378"/>
        <dbReference type="ChEBI" id="CHEBI:16042"/>
        <dbReference type="ChEBI" id="CHEBI:17792"/>
        <dbReference type="ChEBI" id="CHEBI:57925"/>
        <dbReference type="ChEBI" id="CHEBI:90779"/>
        <dbReference type="EC" id="2.5.1.18"/>
    </reaction>
</comment>
<sequence length="320" mass="36009">MQARKKESTILEISVKMAIKVHGSWFATAPMRVFSCLNEKGLDYEFVPLDMRAGEHQRDPFLSLNPFGQVPAFEDGELKLFESRAITQYIAQAYPDKGTPLISKDPKEMAIVFVWMEVETQRYDPPASKLTWELGIKPILGRSTDDVVVEEQEAELAKVLDVYEARLAQSKYLGGDSISLADLHHLPTLSYLMGSRVKTVFDSRPHVYGSVFTTATMRVFACLDEEELDYEIVPVGITSGEHKMEYFLSLNGKQLINHDANMMGVVSMWTKVKAQKFDTLAMKLTWEPIINPGLGSRECLGRSYLGKASMAKVVALKNDR</sequence>
<dbReference type="SUPFAM" id="SSF47616">
    <property type="entry name" value="GST C-terminal domain-like"/>
    <property type="match status" value="1"/>
</dbReference>
<evidence type="ECO:0000256" key="1">
    <source>
        <dbReference type="ARBA" id="ARBA00010128"/>
    </source>
</evidence>
<protein>
    <recommendedName>
        <fullName evidence="2">glutathione transferase</fullName>
        <ecNumber evidence="2">2.5.1.18</ecNumber>
    </recommendedName>
</protein>
<dbReference type="Pfam" id="PF00043">
    <property type="entry name" value="GST_C"/>
    <property type="match status" value="1"/>
</dbReference>
<dbReference type="InterPro" id="IPR004046">
    <property type="entry name" value="GST_C"/>
</dbReference>
<dbReference type="PANTHER" id="PTHR43900">
    <property type="entry name" value="GLUTATHIONE S-TRANSFERASE RHO"/>
    <property type="match status" value="1"/>
</dbReference>
<evidence type="ECO:0000256" key="3">
    <source>
        <dbReference type="ARBA" id="ARBA00022679"/>
    </source>
</evidence>
<comment type="similarity">
    <text evidence="1">Belongs to the GST superfamily. Phi family.</text>
</comment>
<organism evidence="7 8">
    <name type="scientific">Penstemon davidsonii</name>
    <dbReference type="NCBI Taxonomy" id="160366"/>
    <lineage>
        <taxon>Eukaryota</taxon>
        <taxon>Viridiplantae</taxon>
        <taxon>Streptophyta</taxon>
        <taxon>Embryophyta</taxon>
        <taxon>Tracheophyta</taxon>
        <taxon>Spermatophyta</taxon>
        <taxon>Magnoliopsida</taxon>
        <taxon>eudicotyledons</taxon>
        <taxon>Gunneridae</taxon>
        <taxon>Pentapetalae</taxon>
        <taxon>asterids</taxon>
        <taxon>lamiids</taxon>
        <taxon>Lamiales</taxon>
        <taxon>Plantaginaceae</taxon>
        <taxon>Cheloneae</taxon>
        <taxon>Penstemon</taxon>
    </lineage>
</organism>
<dbReference type="SFLD" id="SFLDS00019">
    <property type="entry name" value="Glutathione_Transferase_(cytos"/>
    <property type="match status" value="1"/>
</dbReference>
<reference evidence="7 8" key="1">
    <citation type="journal article" date="2023" name="bioRxiv">
        <title>Genome report: Whole genome sequence and annotation of Penstemon davidsonii.</title>
        <authorList>
            <person name="Ostevik K.L."/>
            <person name="Alabady M."/>
            <person name="Zhang M."/>
            <person name="Rausher M.D."/>
        </authorList>
    </citation>
    <scope>NUCLEOTIDE SEQUENCE [LARGE SCALE GENOMIC DNA]</scope>
    <source>
        <strain evidence="7">DNT005</strain>
        <tissue evidence="7">Whole leaf</tissue>
    </source>
</reference>
<dbReference type="Gene3D" id="1.20.1050.10">
    <property type="match status" value="1"/>
</dbReference>
<dbReference type="SFLD" id="SFLDG00358">
    <property type="entry name" value="Main_(cytGST)"/>
    <property type="match status" value="1"/>
</dbReference>
<comment type="caution">
    <text evidence="7">The sequence shown here is derived from an EMBL/GenBank/DDBJ whole genome shotgun (WGS) entry which is preliminary data.</text>
</comment>
<accession>A0ABR0DUK5</accession>
<dbReference type="InterPro" id="IPR040079">
    <property type="entry name" value="Glutathione_S-Trfase"/>
</dbReference>
<evidence type="ECO:0000259" key="5">
    <source>
        <dbReference type="PROSITE" id="PS50404"/>
    </source>
</evidence>
<dbReference type="Proteomes" id="UP001291926">
    <property type="component" value="Unassembled WGS sequence"/>
</dbReference>
<dbReference type="Gene3D" id="3.40.30.10">
    <property type="entry name" value="Glutaredoxin"/>
    <property type="match status" value="2"/>
</dbReference>
<dbReference type="EC" id="2.5.1.18" evidence="2"/>
<dbReference type="InterPro" id="IPR036249">
    <property type="entry name" value="Thioredoxin-like_sf"/>
</dbReference>
<dbReference type="InterPro" id="IPR034347">
    <property type="entry name" value="GST_Phi_C"/>
</dbReference>
<name>A0ABR0DUK5_9LAMI</name>
<keyword evidence="3" id="KW-0808">Transferase</keyword>
<dbReference type="EMBL" id="JAYDYQ010001087">
    <property type="protein sequence ID" value="KAK4492580.1"/>
    <property type="molecule type" value="Genomic_DNA"/>
</dbReference>
<evidence type="ECO:0000313" key="7">
    <source>
        <dbReference type="EMBL" id="KAK4492580.1"/>
    </source>
</evidence>
<dbReference type="InterPro" id="IPR036282">
    <property type="entry name" value="Glutathione-S-Trfase_C_sf"/>
</dbReference>
<dbReference type="Pfam" id="PF02798">
    <property type="entry name" value="GST_N"/>
    <property type="match status" value="1"/>
</dbReference>
<dbReference type="InterPro" id="IPR010987">
    <property type="entry name" value="Glutathione-S-Trfase_C-like"/>
</dbReference>
<gene>
    <name evidence="7" type="ORF">RD792_003395</name>
</gene>
<keyword evidence="8" id="KW-1185">Reference proteome</keyword>
<dbReference type="CDD" id="cd03053">
    <property type="entry name" value="GST_N_Phi"/>
    <property type="match status" value="1"/>
</dbReference>
<feature type="domain" description="GST N-terminal" evidence="5">
    <location>
        <begin position="17"/>
        <end position="98"/>
    </location>
</feature>
<dbReference type="PROSITE" id="PS50405">
    <property type="entry name" value="GST_CTER"/>
    <property type="match status" value="1"/>
</dbReference>
<evidence type="ECO:0000256" key="4">
    <source>
        <dbReference type="ARBA" id="ARBA00047960"/>
    </source>
</evidence>
<dbReference type="PROSITE" id="PS50404">
    <property type="entry name" value="GST_NTER"/>
    <property type="match status" value="1"/>
</dbReference>
<dbReference type="PANTHER" id="PTHR43900:SF47">
    <property type="entry name" value="GLUTATHIONE S-TRANSFERASE F6-RELATED"/>
    <property type="match status" value="1"/>
</dbReference>
<feature type="domain" description="GST C-terminal" evidence="6">
    <location>
        <begin position="105"/>
        <end position="232"/>
    </location>
</feature>
<dbReference type="SUPFAM" id="SSF52833">
    <property type="entry name" value="Thioredoxin-like"/>
    <property type="match status" value="2"/>
</dbReference>